<dbReference type="EMBL" id="ML208282">
    <property type="protein sequence ID" value="TFK72757.1"/>
    <property type="molecule type" value="Genomic_DNA"/>
</dbReference>
<proteinExistence type="predicted"/>
<protein>
    <submittedName>
        <fullName evidence="1">Uncharacterized protein</fullName>
    </submittedName>
</protein>
<name>A0ACD3B6Z1_9AGAR</name>
<keyword evidence="2" id="KW-1185">Reference proteome</keyword>
<accession>A0ACD3B6Z1</accession>
<gene>
    <name evidence="1" type="ORF">BDN72DRAFT_835849</name>
</gene>
<evidence type="ECO:0000313" key="1">
    <source>
        <dbReference type="EMBL" id="TFK72757.1"/>
    </source>
</evidence>
<sequence>MSVDFEWAKLDSSLASRLVDILNRQLSNTKRPSFIGPVAVTSLEFGSVSPDVELVDLCDIYRDFLEDDEDEDDDKDPVKVTEGGVGLDGDHDDGYEWVSRRVVNRDETRAYQHLPPHIRYGYGRGGTADLFSSVPSLHPSSNAMGPPPEYWNPATSVPSLSVPHNLYDRAPSPGTPFSATAIKQHDAQMSVEEPQWSSRVPRAASLPLPLPTYRNGPGSDDLSSGPAVSTIPPGLQTTPSLLPSRLSQTHTPEPDPTTPPPALYPNLQMHFHINWHSDLRITLTTSLLINYPSTMFMSLPIKLSVTGLLFTGEVVVAYEGERKRVHLCILDELDPYGPAGERPKRDSLTGGTTPPELDDEHHANGHGNLSGGGRPAKPLPVGHRLLPSIYIESEIGQADKHVLKNVGRVEKFIQDVIRKTVEEELVFPNFHTLILGEQ</sequence>
<evidence type="ECO:0000313" key="2">
    <source>
        <dbReference type="Proteomes" id="UP000308600"/>
    </source>
</evidence>
<reference evidence="1 2" key="1">
    <citation type="journal article" date="2019" name="Nat. Ecol. Evol.">
        <title>Megaphylogeny resolves global patterns of mushroom evolution.</title>
        <authorList>
            <person name="Varga T."/>
            <person name="Krizsan K."/>
            <person name="Foldi C."/>
            <person name="Dima B."/>
            <person name="Sanchez-Garcia M."/>
            <person name="Sanchez-Ramirez S."/>
            <person name="Szollosi G.J."/>
            <person name="Szarkandi J.G."/>
            <person name="Papp V."/>
            <person name="Albert L."/>
            <person name="Andreopoulos W."/>
            <person name="Angelini C."/>
            <person name="Antonin V."/>
            <person name="Barry K.W."/>
            <person name="Bougher N.L."/>
            <person name="Buchanan P."/>
            <person name="Buyck B."/>
            <person name="Bense V."/>
            <person name="Catcheside P."/>
            <person name="Chovatia M."/>
            <person name="Cooper J."/>
            <person name="Damon W."/>
            <person name="Desjardin D."/>
            <person name="Finy P."/>
            <person name="Geml J."/>
            <person name="Haridas S."/>
            <person name="Hughes K."/>
            <person name="Justo A."/>
            <person name="Karasinski D."/>
            <person name="Kautmanova I."/>
            <person name="Kiss B."/>
            <person name="Kocsube S."/>
            <person name="Kotiranta H."/>
            <person name="LaButti K.M."/>
            <person name="Lechner B.E."/>
            <person name="Liimatainen K."/>
            <person name="Lipzen A."/>
            <person name="Lukacs Z."/>
            <person name="Mihaltcheva S."/>
            <person name="Morgado L.N."/>
            <person name="Niskanen T."/>
            <person name="Noordeloos M.E."/>
            <person name="Ohm R.A."/>
            <person name="Ortiz-Santana B."/>
            <person name="Ovrebo C."/>
            <person name="Racz N."/>
            <person name="Riley R."/>
            <person name="Savchenko A."/>
            <person name="Shiryaev A."/>
            <person name="Soop K."/>
            <person name="Spirin V."/>
            <person name="Szebenyi C."/>
            <person name="Tomsovsky M."/>
            <person name="Tulloss R.E."/>
            <person name="Uehling J."/>
            <person name="Grigoriev I.V."/>
            <person name="Vagvolgyi C."/>
            <person name="Papp T."/>
            <person name="Martin F.M."/>
            <person name="Miettinen O."/>
            <person name="Hibbett D.S."/>
            <person name="Nagy L.G."/>
        </authorList>
    </citation>
    <scope>NUCLEOTIDE SEQUENCE [LARGE SCALE GENOMIC DNA]</scope>
    <source>
        <strain evidence="1 2">NL-1719</strain>
    </source>
</reference>
<dbReference type="Proteomes" id="UP000308600">
    <property type="component" value="Unassembled WGS sequence"/>
</dbReference>
<organism evidence="1 2">
    <name type="scientific">Pluteus cervinus</name>
    <dbReference type="NCBI Taxonomy" id="181527"/>
    <lineage>
        <taxon>Eukaryota</taxon>
        <taxon>Fungi</taxon>
        <taxon>Dikarya</taxon>
        <taxon>Basidiomycota</taxon>
        <taxon>Agaricomycotina</taxon>
        <taxon>Agaricomycetes</taxon>
        <taxon>Agaricomycetidae</taxon>
        <taxon>Agaricales</taxon>
        <taxon>Pluteineae</taxon>
        <taxon>Pluteaceae</taxon>
        <taxon>Pluteus</taxon>
    </lineage>
</organism>